<keyword evidence="4" id="KW-1185">Reference proteome</keyword>
<dbReference type="Proteomes" id="UP000542674">
    <property type="component" value="Unassembled WGS sequence"/>
</dbReference>
<dbReference type="GO" id="GO:0016705">
    <property type="term" value="F:oxidoreductase activity, acting on paired donors, with incorporation or reduction of molecular oxygen"/>
    <property type="evidence" value="ECO:0007669"/>
    <property type="project" value="InterPro"/>
</dbReference>
<keyword evidence="1 3" id="KW-0560">Oxidoreductase</keyword>
<evidence type="ECO:0000259" key="2">
    <source>
        <dbReference type="Pfam" id="PF00296"/>
    </source>
</evidence>
<dbReference type="Pfam" id="PF00296">
    <property type="entry name" value="Bac_luciferase"/>
    <property type="match status" value="1"/>
</dbReference>
<dbReference type="EC" id="1.5.98.2" evidence="3"/>
<feature type="domain" description="Luciferase-like" evidence="2">
    <location>
        <begin position="12"/>
        <end position="306"/>
    </location>
</feature>
<dbReference type="RefSeq" id="WP_184669497.1">
    <property type="nucleotide sequence ID" value="NZ_BAABAI010000038.1"/>
</dbReference>
<protein>
    <submittedName>
        <fullName evidence="3">5,10-methylenetetrahydromethanopterin reductase</fullName>
        <ecNumber evidence="3">1.5.98.2</ecNumber>
    </submittedName>
</protein>
<dbReference type="SUPFAM" id="SSF51679">
    <property type="entry name" value="Bacterial luciferase-like"/>
    <property type="match status" value="1"/>
</dbReference>
<evidence type="ECO:0000256" key="1">
    <source>
        <dbReference type="ARBA" id="ARBA00023002"/>
    </source>
</evidence>
<proteinExistence type="predicted"/>
<dbReference type="PANTHER" id="PTHR43244">
    <property type="match status" value="1"/>
</dbReference>
<name>A0A7W7T3G5_9PSEU</name>
<organism evidence="3 4">
    <name type="scientific">Saccharothrix violaceirubra</name>
    <dbReference type="NCBI Taxonomy" id="413306"/>
    <lineage>
        <taxon>Bacteria</taxon>
        <taxon>Bacillati</taxon>
        <taxon>Actinomycetota</taxon>
        <taxon>Actinomycetes</taxon>
        <taxon>Pseudonocardiales</taxon>
        <taxon>Pseudonocardiaceae</taxon>
        <taxon>Saccharothrix</taxon>
    </lineage>
</organism>
<dbReference type="PANTHER" id="PTHR43244:SF1">
    <property type="entry name" value="5,10-METHYLENETETRAHYDROMETHANOPTERIN REDUCTASE"/>
    <property type="match status" value="1"/>
</dbReference>
<gene>
    <name evidence="3" type="ORF">F4559_003170</name>
</gene>
<dbReference type="EMBL" id="JACHJS010000001">
    <property type="protein sequence ID" value="MBB4965811.1"/>
    <property type="molecule type" value="Genomic_DNA"/>
</dbReference>
<comment type="caution">
    <text evidence="3">The sequence shown here is derived from an EMBL/GenBank/DDBJ whole genome shotgun (WGS) entry which is preliminary data.</text>
</comment>
<reference evidence="3 4" key="1">
    <citation type="submission" date="2020-08" db="EMBL/GenBank/DDBJ databases">
        <title>Sequencing the genomes of 1000 actinobacteria strains.</title>
        <authorList>
            <person name="Klenk H.-P."/>
        </authorList>
    </citation>
    <scope>NUCLEOTIDE SEQUENCE [LARGE SCALE GENOMIC DNA]</scope>
    <source>
        <strain evidence="3 4">DSM 45084</strain>
    </source>
</reference>
<dbReference type="AlphaFoldDB" id="A0A7W7T3G5"/>
<dbReference type="InterPro" id="IPR036661">
    <property type="entry name" value="Luciferase-like_sf"/>
</dbReference>
<evidence type="ECO:0000313" key="4">
    <source>
        <dbReference type="Proteomes" id="UP000542674"/>
    </source>
</evidence>
<accession>A0A7W7T3G5</accession>
<evidence type="ECO:0000313" key="3">
    <source>
        <dbReference type="EMBL" id="MBB4965811.1"/>
    </source>
</evidence>
<sequence length="334" mass="35361">MVEIAVNLNARSVRDMVDRAVRVADAGAARLGVWDSPVAVPECWTTLGVLAGRTTLPLGVTVTNPVTRHPVVTAAALATLAEIAAGGVFLGIGTGDSGVYNLGRRASTLADLRAYVRCVRDLLRTGRHGDLALDRVPDRPVPIIVSAHGLAALETAAEIGDAVIVGLGFSADVVAAVTEVVHRVADRTGRDPVPLWWNTGSFSVDDDPDRARAAGGWLLAAHAHHFARSGLATKAVPVEYRDPIAALGASYDLSAHGRQPEDAKRRYVDTAIGLGVWDYLCDRFLVAGTPAQVHDRIEALGERGVTRLETSTSVRGVDDLVPILNLFQSTLKLS</sequence>
<dbReference type="InterPro" id="IPR050564">
    <property type="entry name" value="F420-G6PD/mer"/>
</dbReference>
<dbReference type="GO" id="GO:0018537">
    <property type="term" value="F:coenzyme F420-dependent N5,N10-methenyltetrahydromethanopterin reductase activity"/>
    <property type="evidence" value="ECO:0007669"/>
    <property type="project" value="UniProtKB-EC"/>
</dbReference>
<dbReference type="Gene3D" id="3.20.20.30">
    <property type="entry name" value="Luciferase-like domain"/>
    <property type="match status" value="1"/>
</dbReference>
<dbReference type="InterPro" id="IPR011251">
    <property type="entry name" value="Luciferase-like_dom"/>
</dbReference>